<evidence type="ECO:0000256" key="5">
    <source>
        <dbReference type="SAM" id="MobiDB-lite"/>
    </source>
</evidence>
<evidence type="ECO:0000313" key="6">
    <source>
        <dbReference type="EMBL" id="OSY53796.1"/>
    </source>
</evidence>
<evidence type="ECO:0000256" key="1">
    <source>
        <dbReference type="ARBA" id="ARBA00010838"/>
    </source>
</evidence>
<organism evidence="6 7">
    <name type="scientific">Streptomyces fradiae ATCC 10745 = DSM 40063</name>
    <dbReference type="NCBI Taxonomy" id="1319510"/>
    <lineage>
        <taxon>Bacteria</taxon>
        <taxon>Bacillati</taxon>
        <taxon>Actinomycetota</taxon>
        <taxon>Actinomycetes</taxon>
        <taxon>Kitasatosporales</taxon>
        <taxon>Streptomycetaceae</taxon>
        <taxon>Streptomyces</taxon>
    </lineage>
</organism>
<protein>
    <submittedName>
        <fullName evidence="6">Beta-glucosidase A</fullName>
        <ecNumber evidence="6">3.2.1.21</ecNumber>
    </submittedName>
</protein>
<feature type="compositionally biased region" description="Pro residues" evidence="5">
    <location>
        <begin position="166"/>
        <end position="176"/>
    </location>
</feature>
<evidence type="ECO:0000256" key="2">
    <source>
        <dbReference type="ARBA" id="ARBA00022801"/>
    </source>
</evidence>
<dbReference type="InterPro" id="IPR017853">
    <property type="entry name" value="GH"/>
</dbReference>
<dbReference type="GO" id="GO:0008422">
    <property type="term" value="F:beta-glucosidase activity"/>
    <property type="evidence" value="ECO:0007669"/>
    <property type="project" value="UniProtKB-EC"/>
</dbReference>
<name>A0A1Y2P1W0_STRFR</name>
<proteinExistence type="inferred from homology"/>
<dbReference type="Proteomes" id="UP000194318">
    <property type="component" value="Unassembled WGS sequence"/>
</dbReference>
<keyword evidence="3 6" id="KW-0326">Glycosidase</keyword>
<dbReference type="EC" id="3.2.1.21" evidence="6"/>
<dbReference type="PANTHER" id="PTHR10353:SF36">
    <property type="entry name" value="LP05116P"/>
    <property type="match status" value="1"/>
</dbReference>
<dbReference type="InterPro" id="IPR001360">
    <property type="entry name" value="Glyco_hydro_1"/>
</dbReference>
<comment type="similarity">
    <text evidence="1 4">Belongs to the glycosyl hydrolase 1 family.</text>
</comment>
<evidence type="ECO:0000256" key="3">
    <source>
        <dbReference type="ARBA" id="ARBA00023295"/>
    </source>
</evidence>
<keyword evidence="2 6" id="KW-0378">Hydrolase</keyword>
<dbReference type="AlphaFoldDB" id="A0A1Y2P1W0"/>
<evidence type="ECO:0000313" key="7">
    <source>
        <dbReference type="Proteomes" id="UP000194318"/>
    </source>
</evidence>
<dbReference type="Gene3D" id="3.20.20.80">
    <property type="entry name" value="Glycosidases"/>
    <property type="match status" value="2"/>
</dbReference>
<dbReference type="GO" id="GO:0005829">
    <property type="term" value="C:cytosol"/>
    <property type="evidence" value="ECO:0007669"/>
    <property type="project" value="TreeGrafter"/>
</dbReference>
<dbReference type="SUPFAM" id="SSF51445">
    <property type="entry name" value="(Trans)glycosidases"/>
    <property type="match status" value="2"/>
</dbReference>
<dbReference type="EMBL" id="MIFZ01000057">
    <property type="protein sequence ID" value="OSY53796.1"/>
    <property type="molecule type" value="Genomic_DNA"/>
</dbReference>
<dbReference type="PANTHER" id="PTHR10353">
    <property type="entry name" value="GLYCOSYL HYDROLASE"/>
    <property type="match status" value="1"/>
</dbReference>
<evidence type="ECO:0000256" key="4">
    <source>
        <dbReference type="RuleBase" id="RU003690"/>
    </source>
</evidence>
<dbReference type="Pfam" id="PF00232">
    <property type="entry name" value="Glyco_hydro_1"/>
    <property type="match status" value="2"/>
</dbReference>
<gene>
    <name evidence="6" type="primary">bglA</name>
    <name evidence="6" type="ORF">BG846_00536</name>
</gene>
<accession>A0A1Y2P1W0</accession>
<reference evidence="6 7" key="1">
    <citation type="submission" date="2016-09" db="EMBL/GenBank/DDBJ databases">
        <title>Streptomyces fradiae DSM40063, a candidate organism with high potential of specific P450 cytochromes.</title>
        <authorList>
            <person name="Grumaz C."/>
            <person name="Vainshtein Y."/>
            <person name="Kirstahler P."/>
            <person name="Sohn K."/>
        </authorList>
    </citation>
    <scope>NUCLEOTIDE SEQUENCE [LARGE SCALE GENOMIC DNA]</scope>
    <source>
        <strain evidence="6 7">DSM 40063</strain>
    </source>
</reference>
<dbReference type="GO" id="GO:0016052">
    <property type="term" value="P:carbohydrate catabolic process"/>
    <property type="evidence" value="ECO:0007669"/>
    <property type="project" value="TreeGrafter"/>
</dbReference>
<feature type="region of interest" description="Disordered" evidence="5">
    <location>
        <begin position="149"/>
        <end position="176"/>
    </location>
</feature>
<comment type="caution">
    <text evidence="6">The sequence shown here is derived from an EMBL/GenBank/DDBJ whole genome shotgun (WGS) entry which is preliminary data.</text>
</comment>
<sequence>MPANPAPIPSGSSVTPVLPAFSPPPSFPPRFVFGAVTAAYQIEGAVREGGRGPSVWDTLARRPGAVLGGDSGEVACDHCHRYPEDVALLRGLGVDSYRFSVSRHDNFEWTYGYSKRFGLGHVDHATQRRTPKDSHHGYRIFIVGSRQSAVGSRRAAPGRPRRPARPARPVPCTPRP</sequence>